<comment type="caution">
    <text evidence="10">The sequence shown here is derived from an EMBL/GenBank/DDBJ whole genome shotgun (WGS) entry which is preliminary data.</text>
</comment>
<evidence type="ECO:0000313" key="11">
    <source>
        <dbReference type="Proteomes" id="UP001595533"/>
    </source>
</evidence>
<evidence type="ECO:0000256" key="1">
    <source>
        <dbReference type="ARBA" id="ARBA00001947"/>
    </source>
</evidence>
<dbReference type="Pfam" id="PF00246">
    <property type="entry name" value="Peptidase_M14"/>
    <property type="match status" value="1"/>
</dbReference>
<proteinExistence type="inferred from homology"/>
<dbReference type="Proteomes" id="UP001595533">
    <property type="component" value="Unassembled WGS sequence"/>
</dbReference>
<sequence>MIRRIKKIQIAGILLISIAANSQTIVPWTEQNSTLGLGYPVPIPVNTPEPFDGFRTYEGLFAKHQSMAMSNEMITGHVVGQTHYERDVWAYVLSDPDNTTRYGVKEGAMMVNGGIHAREWQSPETLTQIITDFHDHSDDASFYQYLLENATIITIPVNNIDGFLQTQRYPSQNWYSNTQGPRDGRMRRKNLLNTDEDLFSQGDHLNGVDLNRNNRPYWATSGSSSGDPTSIVYHGPFVQTEPETQARLNAAELIDADQLRIYTDVHSFSMVHFANRTFNANLNTLQSRVLGDFSSHHRSFPAAKNYVDRSGFTTAGFGIGTTDEYFQTTYQIPSWTLEIEPSGTLNPDAHPHLPGVGADYGGFANNGHDGFILPESEIKRVREQLAQSFMVIWYGQAGPPSISQMRIIDLVNNNIVYDAEWDITETGERALHEQYFDEITAGKDYALLLRFDKPMRWRDDNDNIAWLQGQSTALNPAIQGLHNNEPIELSLSNGRWINTRDTGWASYGFYKDDTYVTDFNIDPAINAADDANLTWKIITTDMIGQNIDANPQTVATWAEGQWQNYENSDGAPSINGGFDTTLRMLVSNQDDEFSAAFAGTGLYYDPARDGEGFNLEAISDNEGVLLQWFTYDDEGQQQWYVDAQLRSANNALHATDITTASGGVFGPGFDPDAVTRSTHGDIEIIFNETLTNRFGSAWFKYTAPNGDKFRSELFQLTEPAGKVFADPDPDPVPTALTAETITGSWYDPERDGEGFHIEYLNNGTALFLWYTFGPDGSKKWFQGSGGVVTESDDNINVVFDTVVRTEGPVFGPDFNPEAVIFTIWGEVEFNLQCLTGSVSFTSNDDTYGAGSYQLIPITKPSDIINRCD</sequence>
<comment type="cofactor">
    <cofactor evidence="1">
        <name>Zn(2+)</name>
        <dbReference type="ChEBI" id="CHEBI:29105"/>
    </cofactor>
</comment>
<feature type="signal peptide" evidence="8">
    <location>
        <begin position="1"/>
        <end position="22"/>
    </location>
</feature>
<dbReference type="EMBL" id="JBHRTS010000003">
    <property type="protein sequence ID" value="MFC3193911.1"/>
    <property type="molecule type" value="Genomic_DNA"/>
</dbReference>
<reference evidence="11" key="1">
    <citation type="journal article" date="2019" name="Int. J. Syst. Evol. Microbiol.">
        <title>The Global Catalogue of Microorganisms (GCM) 10K type strain sequencing project: providing services to taxonomists for standard genome sequencing and annotation.</title>
        <authorList>
            <consortium name="The Broad Institute Genomics Platform"/>
            <consortium name="The Broad Institute Genome Sequencing Center for Infectious Disease"/>
            <person name="Wu L."/>
            <person name="Ma J."/>
        </authorList>
    </citation>
    <scope>NUCLEOTIDE SEQUENCE [LARGE SCALE GENOMIC DNA]</scope>
    <source>
        <strain evidence="11">KCTC 42953</strain>
    </source>
</reference>
<protein>
    <submittedName>
        <fullName evidence="10">M14 family zinc carboxypeptidase</fullName>
    </submittedName>
</protein>
<evidence type="ECO:0000256" key="5">
    <source>
        <dbReference type="ARBA" id="ARBA00022833"/>
    </source>
</evidence>
<comment type="similarity">
    <text evidence="2 7">Belongs to the peptidase M14 family.</text>
</comment>
<organism evidence="10 11">
    <name type="scientific">Marinicella sediminis</name>
    <dbReference type="NCBI Taxonomy" id="1792834"/>
    <lineage>
        <taxon>Bacteria</taxon>
        <taxon>Pseudomonadati</taxon>
        <taxon>Pseudomonadota</taxon>
        <taxon>Gammaproteobacteria</taxon>
        <taxon>Lysobacterales</taxon>
        <taxon>Marinicellaceae</taxon>
        <taxon>Marinicella</taxon>
    </lineage>
</organism>
<keyword evidence="4" id="KW-0378">Hydrolase</keyword>
<keyword evidence="10" id="KW-0121">Carboxypeptidase</keyword>
<name>A0ABV7JCT0_9GAMM</name>
<feature type="domain" description="Peptidase M14" evidence="9">
    <location>
        <begin position="53"/>
        <end position="396"/>
    </location>
</feature>
<evidence type="ECO:0000256" key="7">
    <source>
        <dbReference type="PROSITE-ProRule" id="PRU01379"/>
    </source>
</evidence>
<feature type="chain" id="PRO_5046005563" evidence="8">
    <location>
        <begin position="23"/>
        <end position="868"/>
    </location>
</feature>
<dbReference type="PANTHER" id="PTHR11705:SF143">
    <property type="entry name" value="SLL0236 PROTEIN"/>
    <property type="match status" value="1"/>
</dbReference>
<dbReference type="GO" id="GO:0004180">
    <property type="term" value="F:carboxypeptidase activity"/>
    <property type="evidence" value="ECO:0007669"/>
    <property type="project" value="UniProtKB-KW"/>
</dbReference>
<evidence type="ECO:0000256" key="6">
    <source>
        <dbReference type="ARBA" id="ARBA00023049"/>
    </source>
</evidence>
<evidence type="ECO:0000256" key="2">
    <source>
        <dbReference type="ARBA" id="ARBA00005988"/>
    </source>
</evidence>
<gene>
    <name evidence="10" type="ORF">ACFODZ_06635</name>
</gene>
<evidence type="ECO:0000256" key="3">
    <source>
        <dbReference type="ARBA" id="ARBA00022670"/>
    </source>
</evidence>
<dbReference type="RefSeq" id="WP_077411300.1">
    <property type="nucleotide sequence ID" value="NZ_JBHRTS010000003.1"/>
</dbReference>
<keyword evidence="8" id="KW-0732">Signal</keyword>
<evidence type="ECO:0000256" key="4">
    <source>
        <dbReference type="ARBA" id="ARBA00022801"/>
    </source>
</evidence>
<keyword evidence="6" id="KW-0482">Metalloprotease</keyword>
<dbReference type="SMART" id="SM00631">
    <property type="entry name" value="Zn_pept"/>
    <property type="match status" value="1"/>
</dbReference>
<keyword evidence="5" id="KW-0862">Zinc</keyword>
<dbReference type="InterPro" id="IPR000834">
    <property type="entry name" value="Peptidase_M14"/>
</dbReference>
<evidence type="ECO:0000259" key="9">
    <source>
        <dbReference type="PROSITE" id="PS52035"/>
    </source>
</evidence>
<feature type="active site" description="Proton donor/acceptor" evidence="7">
    <location>
        <position position="338"/>
    </location>
</feature>
<evidence type="ECO:0000313" key="10">
    <source>
        <dbReference type="EMBL" id="MFC3193911.1"/>
    </source>
</evidence>
<dbReference type="PROSITE" id="PS52035">
    <property type="entry name" value="PEPTIDASE_M14"/>
    <property type="match status" value="1"/>
</dbReference>
<dbReference type="SUPFAM" id="SSF53187">
    <property type="entry name" value="Zn-dependent exopeptidases"/>
    <property type="match status" value="1"/>
</dbReference>
<keyword evidence="3" id="KW-0645">Protease</keyword>
<accession>A0ABV7JCT0</accession>
<evidence type="ECO:0000256" key="8">
    <source>
        <dbReference type="SAM" id="SignalP"/>
    </source>
</evidence>
<dbReference type="Gene3D" id="3.40.630.10">
    <property type="entry name" value="Zn peptidases"/>
    <property type="match status" value="1"/>
</dbReference>
<dbReference type="PANTHER" id="PTHR11705">
    <property type="entry name" value="PROTEASE FAMILY M14 CARBOXYPEPTIDASE A,B"/>
    <property type="match status" value="1"/>
</dbReference>
<keyword evidence="11" id="KW-1185">Reference proteome</keyword>